<dbReference type="RefSeq" id="WP_176294326.1">
    <property type="nucleotide sequence ID" value="NZ_CP051177.1"/>
</dbReference>
<dbReference type="EMBL" id="CP051177">
    <property type="protein sequence ID" value="QKX50289.1"/>
    <property type="molecule type" value="Genomic_DNA"/>
</dbReference>
<proteinExistence type="predicted"/>
<evidence type="ECO:0000256" key="1">
    <source>
        <dbReference type="ARBA" id="ARBA00022448"/>
    </source>
</evidence>
<dbReference type="GO" id="GO:0015418">
    <property type="term" value="F:ABC-type quaternary ammonium compound transporting activity"/>
    <property type="evidence" value="ECO:0007669"/>
    <property type="project" value="UniProtKB-EC"/>
</dbReference>
<evidence type="ECO:0000259" key="8">
    <source>
        <dbReference type="PROSITE" id="PS50893"/>
    </source>
</evidence>
<accession>A0A7H8Q8J3</accession>
<comment type="catalytic activity">
    <reaction evidence="4">
        <text>a quaternary ammonium(out) + ATP + H2O = a quaternary ammonium(in) + ADP + phosphate + H(+)</text>
        <dbReference type="Rhea" id="RHEA:11036"/>
        <dbReference type="ChEBI" id="CHEBI:15377"/>
        <dbReference type="ChEBI" id="CHEBI:15378"/>
        <dbReference type="ChEBI" id="CHEBI:30616"/>
        <dbReference type="ChEBI" id="CHEBI:35267"/>
        <dbReference type="ChEBI" id="CHEBI:43474"/>
        <dbReference type="ChEBI" id="CHEBI:456216"/>
        <dbReference type="EC" id="7.6.2.9"/>
    </reaction>
</comment>
<evidence type="ECO:0000256" key="3">
    <source>
        <dbReference type="ARBA" id="ARBA00022840"/>
    </source>
</evidence>
<dbReference type="InterPro" id="IPR003593">
    <property type="entry name" value="AAA+_ATPase"/>
</dbReference>
<dbReference type="FunFam" id="3.40.50.300:FF:000425">
    <property type="entry name" value="Probable ABC transporter, ATP-binding subunit"/>
    <property type="match status" value="1"/>
</dbReference>
<dbReference type="InterPro" id="IPR017871">
    <property type="entry name" value="ABC_transporter-like_CS"/>
</dbReference>
<dbReference type="SUPFAM" id="SSF50331">
    <property type="entry name" value="MOP-like"/>
    <property type="match status" value="1"/>
</dbReference>
<dbReference type="PROSITE" id="PS50893">
    <property type="entry name" value="ABC_TRANSPORTER_2"/>
    <property type="match status" value="1"/>
</dbReference>
<comment type="subunit">
    <text evidence="5">The complex is composed of two ATP-binding proteins (OpuCA), two transmembrane proteins (OpuCB and OpuCD) and a solute-binding protein (OpuCC).</text>
</comment>
<dbReference type="SMART" id="SM00382">
    <property type="entry name" value="AAA"/>
    <property type="match status" value="1"/>
</dbReference>
<evidence type="ECO:0000256" key="7">
    <source>
        <dbReference type="ARBA" id="ARBA00070305"/>
    </source>
</evidence>
<dbReference type="InterPro" id="IPR027417">
    <property type="entry name" value="P-loop_NTPase"/>
</dbReference>
<dbReference type="PANTHER" id="PTHR42781">
    <property type="entry name" value="SPERMIDINE/PUTRESCINE IMPORT ATP-BINDING PROTEIN POTA"/>
    <property type="match status" value="1"/>
</dbReference>
<dbReference type="SUPFAM" id="SSF52540">
    <property type="entry name" value="P-loop containing nucleoside triphosphate hydrolases"/>
    <property type="match status" value="1"/>
</dbReference>
<dbReference type="GO" id="GO:0016887">
    <property type="term" value="F:ATP hydrolysis activity"/>
    <property type="evidence" value="ECO:0007669"/>
    <property type="project" value="InterPro"/>
</dbReference>
<dbReference type="GO" id="GO:0005524">
    <property type="term" value="F:ATP binding"/>
    <property type="evidence" value="ECO:0007669"/>
    <property type="project" value="UniProtKB-KW"/>
</dbReference>
<keyword evidence="1" id="KW-0813">Transport</keyword>
<evidence type="ECO:0000256" key="5">
    <source>
        <dbReference type="ARBA" id="ARBA00063934"/>
    </source>
</evidence>
<dbReference type="Pfam" id="PF00005">
    <property type="entry name" value="ABC_tran"/>
    <property type="match status" value="1"/>
</dbReference>
<evidence type="ECO:0000256" key="2">
    <source>
        <dbReference type="ARBA" id="ARBA00022741"/>
    </source>
</evidence>
<reference evidence="10" key="1">
    <citation type="submission" date="2020-06" db="EMBL/GenBank/DDBJ databases">
        <title>Isolation of Planomicrobium glaciei.</title>
        <authorList>
            <person name="Malisova L."/>
            <person name="Safrankova R."/>
            <person name="Jakubu V."/>
            <person name="Spanelova P."/>
        </authorList>
    </citation>
    <scope>NUCLEOTIDE SEQUENCE [LARGE SCALE GENOMIC DNA]</scope>
    <source>
        <strain evidence="10">NRL-ATB46093</strain>
    </source>
</reference>
<feature type="domain" description="ABC transporter" evidence="8">
    <location>
        <begin position="4"/>
        <end position="241"/>
    </location>
</feature>
<dbReference type="AlphaFoldDB" id="A0A7H8Q8J3"/>
<dbReference type="InterPro" id="IPR008995">
    <property type="entry name" value="Mo/tungstate-bd_C_term_dom"/>
</dbReference>
<keyword evidence="3 9" id="KW-0067">ATP-binding</keyword>
<dbReference type="Gene3D" id="3.40.50.300">
    <property type="entry name" value="P-loop containing nucleotide triphosphate hydrolases"/>
    <property type="match status" value="1"/>
</dbReference>
<gene>
    <name evidence="9" type="ORF">HF394_06610</name>
</gene>
<sequence>MSELRIANIEKQYGSLQQTGNRAFSLKPVDLAIQEGEFFSLLGPSGCGKTTLLKLVAGLLEADKGELWVGDANLTRVPPEARKFAMVFQQPLLFPHMTVEDNVAFGLKMQKAGKKERIERAQNMLSRVGLEGYGRRFPNELSGGQQQRVALARALVTDPRLLLMDEPFSALDPSLREEMRELLGRIQKELRVTVVFVTHDREEAFHLSDRIGIMSEGELLQVGTAKELYEQPASTKVASFLGMKNIIPGTIAGGRFAATSAGFDFPAAEAGLNGPAFLILRAETIQLMHGNVDDSRKDRWNFEGIVQSLRFNHGFYTCKVEVGGLELECSLSGQQAQRISRGQTVQLAVDLKDMHWVIQ</sequence>
<name>A0A7H8Q8J3_9BACL</name>
<evidence type="ECO:0000313" key="9">
    <source>
        <dbReference type="EMBL" id="QKX50289.1"/>
    </source>
</evidence>
<dbReference type="PROSITE" id="PS00211">
    <property type="entry name" value="ABC_TRANSPORTER_1"/>
    <property type="match status" value="1"/>
</dbReference>
<evidence type="ECO:0000256" key="4">
    <source>
        <dbReference type="ARBA" id="ARBA00052482"/>
    </source>
</evidence>
<dbReference type="InterPro" id="IPR050093">
    <property type="entry name" value="ABC_SmlMolc_Importer"/>
</dbReference>
<dbReference type="PANTHER" id="PTHR42781:SF4">
    <property type="entry name" value="SPERMIDINE_PUTRESCINE IMPORT ATP-BINDING PROTEIN POTA"/>
    <property type="match status" value="1"/>
</dbReference>
<keyword evidence="10" id="KW-1185">Reference proteome</keyword>
<dbReference type="EC" id="7.6.2.9" evidence="6"/>
<organism evidence="9 10">
    <name type="scientific">Planococcus glaciei</name>
    <dbReference type="NCBI Taxonomy" id="459472"/>
    <lineage>
        <taxon>Bacteria</taxon>
        <taxon>Bacillati</taxon>
        <taxon>Bacillota</taxon>
        <taxon>Bacilli</taxon>
        <taxon>Bacillales</taxon>
        <taxon>Caryophanaceae</taxon>
        <taxon>Planococcus</taxon>
    </lineage>
</organism>
<keyword evidence="2" id="KW-0547">Nucleotide-binding</keyword>
<dbReference type="Proteomes" id="UP000509222">
    <property type="component" value="Chromosome"/>
</dbReference>
<protein>
    <recommendedName>
        <fullName evidence="7">Carnitine transport ATP-binding protein OpuCA</fullName>
        <ecNumber evidence="6">7.6.2.9</ecNumber>
    </recommendedName>
</protein>
<dbReference type="InterPro" id="IPR003439">
    <property type="entry name" value="ABC_transporter-like_ATP-bd"/>
</dbReference>
<evidence type="ECO:0000256" key="6">
    <source>
        <dbReference type="ARBA" id="ARBA00066388"/>
    </source>
</evidence>
<evidence type="ECO:0000313" key="10">
    <source>
        <dbReference type="Proteomes" id="UP000509222"/>
    </source>
</evidence>